<evidence type="ECO:0000259" key="4">
    <source>
        <dbReference type="PROSITE" id="PS50949"/>
    </source>
</evidence>
<dbReference type="SUPFAM" id="SSF46785">
    <property type="entry name" value="Winged helix' DNA-binding domain"/>
    <property type="match status" value="1"/>
</dbReference>
<evidence type="ECO:0000313" key="6">
    <source>
        <dbReference type="Proteomes" id="UP001199260"/>
    </source>
</evidence>
<dbReference type="PANTHER" id="PTHR43537">
    <property type="entry name" value="TRANSCRIPTIONAL REGULATOR, GNTR FAMILY"/>
    <property type="match status" value="1"/>
</dbReference>
<keyword evidence="2" id="KW-0238">DNA-binding</keyword>
<reference evidence="5 6" key="1">
    <citation type="submission" date="2021-11" db="EMBL/GenBank/DDBJ databases">
        <title>Genome sequence.</title>
        <authorList>
            <person name="Sun Q."/>
        </authorList>
    </citation>
    <scope>NUCLEOTIDE SEQUENCE [LARGE SCALE GENOMIC DNA]</scope>
    <source>
        <strain evidence="5 6">KCTC 12005</strain>
    </source>
</reference>
<keyword evidence="1" id="KW-0805">Transcription regulation</keyword>
<evidence type="ECO:0000256" key="3">
    <source>
        <dbReference type="ARBA" id="ARBA00023163"/>
    </source>
</evidence>
<dbReference type="SMART" id="SM00345">
    <property type="entry name" value="HTH_GNTR"/>
    <property type="match status" value="1"/>
</dbReference>
<keyword evidence="3" id="KW-0804">Transcription</keyword>
<evidence type="ECO:0000256" key="1">
    <source>
        <dbReference type="ARBA" id="ARBA00023015"/>
    </source>
</evidence>
<dbReference type="InterPro" id="IPR036390">
    <property type="entry name" value="WH_DNA-bd_sf"/>
</dbReference>
<accession>A0AAW4XXF3</accession>
<dbReference type="Pfam" id="PF07729">
    <property type="entry name" value="FCD"/>
    <property type="match status" value="1"/>
</dbReference>
<proteinExistence type="predicted"/>
<name>A0AAW4XXF3_9BURK</name>
<evidence type="ECO:0000256" key="2">
    <source>
        <dbReference type="ARBA" id="ARBA00023125"/>
    </source>
</evidence>
<sequence>MDSLYLLKTEGEGSTLANSLAARLRMAILNGDIAPGERLHLSALKARFGISFSPLREALAGLAAEGLVVAAGQRGFHVAPVSAENLDELIRLRCMAETTAIRESIRLGDDQWEEALVAAHYRLGRVAAAPLDAQAQQAWEAAHRNYHVALLSACSMPLLLKFCNTLHDLSDRYRRLFLTLAPRDKKVPGEHLQLYEATLARDADKAAAILEAHIRRTAENVQRAVVPWQASAGRATGSKEVRPSRAR</sequence>
<dbReference type="GO" id="GO:0003700">
    <property type="term" value="F:DNA-binding transcription factor activity"/>
    <property type="evidence" value="ECO:0007669"/>
    <property type="project" value="InterPro"/>
</dbReference>
<protein>
    <submittedName>
        <fullName evidence="5">GntR family transcriptional regulator</fullName>
    </submittedName>
</protein>
<dbReference type="SUPFAM" id="SSF48008">
    <property type="entry name" value="GntR ligand-binding domain-like"/>
    <property type="match status" value="1"/>
</dbReference>
<comment type="caution">
    <text evidence="5">The sequence shown here is derived from an EMBL/GenBank/DDBJ whole genome shotgun (WGS) entry which is preliminary data.</text>
</comment>
<dbReference type="InterPro" id="IPR008920">
    <property type="entry name" value="TF_FadR/GntR_C"/>
</dbReference>
<dbReference type="InterPro" id="IPR011711">
    <property type="entry name" value="GntR_C"/>
</dbReference>
<organism evidence="5 6">
    <name type="scientific">Comamonas koreensis</name>
    <dbReference type="NCBI Taxonomy" id="160825"/>
    <lineage>
        <taxon>Bacteria</taxon>
        <taxon>Pseudomonadati</taxon>
        <taxon>Pseudomonadota</taxon>
        <taxon>Betaproteobacteria</taxon>
        <taxon>Burkholderiales</taxon>
        <taxon>Comamonadaceae</taxon>
        <taxon>Comamonas</taxon>
    </lineage>
</organism>
<dbReference type="InterPro" id="IPR000524">
    <property type="entry name" value="Tscrpt_reg_HTH_GntR"/>
</dbReference>
<dbReference type="PROSITE" id="PS50949">
    <property type="entry name" value="HTH_GNTR"/>
    <property type="match status" value="1"/>
</dbReference>
<keyword evidence="6" id="KW-1185">Reference proteome</keyword>
<dbReference type="InterPro" id="IPR036388">
    <property type="entry name" value="WH-like_DNA-bd_sf"/>
</dbReference>
<evidence type="ECO:0000313" key="5">
    <source>
        <dbReference type="EMBL" id="MCD2166343.1"/>
    </source>
</evidence>
<dbReference type="Gene3D" id="1.20.120.530">
    <property type="entry name" value="GntR ligand-binding domain-like"/>
    <property type="match status" value="1"/>
</dbReference>
<gene>
    <name evidence="5" type="ORF">LPW39_14565</name>
</gene>
<dbReference type="SMART" id="SM00895">
    <property type="entry name" value="FCD"/>
    <property type="match status" value="1"/>
</dbReference>
<dbReference type="Proteomes" id="UP001199260">
    <property type="component" value="Unassembled WGS sequence"/>
</dbReference>
<dbReference type="Gene3D" id="1.10.10.10">
    <property type="entry name" value="Winged helix-like DNA-binding domain superfamily/Winged helix DNA-binding domain"/>
    <property type="match status" value="1"/>
</dbReference>
<dbReference type="EMBL" id="JAJNCT010000020">
    <property type="protein sequence ID" value="MCD2166343.1"/>
    <property type="molecule type" value="Genomic_DNA"/>
</dbReference>
<feature type="domain" description="HTH gntR-type" evidence="4">
    <location>
        <begin position="14"/>
        <end position="81"/>
    </location>
</feature>
<dbReference type="RefSeq" id="WP_230776337.1">
    <property type="nucleotide sequence ID" value="NZ_JAJNCT010000020.1"/>
</dbReference>
<dbReference type="Pfam" id="PF00392">
    <property type="entry name" value="GntR"/>
    <property type="match status" value="1"/>
</dbReference>
<dbReference type="GO" id="GO:0003677">
    <property type="term" value="F:DNA binding"/>
    <property type="evidence" value="ECO:0007669"/>
    <property type="project" value="UniProtKB-KW"/>
</dbReference>
<dbReference type="AlphaFoldDB" id="A0AAW4XXF3"/>
<dbReference type="PANTHER" id="PTHR43537:SF20">
    <property type="entry name" value="HTH-TYPE TRANSCRIPTIONAL REPRESSOR GLAR"/>
    <property type="match status" value="1"/>
</dbReference>